<gene>
    <name evidence="3" type="ORF">TRFO_15889</name>
</gene>
<feature type="region of interest" description="Disordered" evidence="1">
    <location>
        <begin position="1"/>
        <end position="59"/>
    </location>
</feature>
<proteinExistence type="predicted"/>
<dbReference type="PANTHER" id="PTHR23138">
    <property type="entry name" value="RAN BINDING PROTEIN"/>
    <property type="match status" value="1"/>
</dbReference>
<feature type="compositionally biased region" description="Polar residues" evidence="1">
    <location>
        <begin position="22"/>
        <end position="36"/>
    </location>
</feature>
<comment type="caution">
    <text evidence="3">The sequence shown here is derived from an EMBL/GenBank/DDBJ whole genome shotgun (WGS) entry which is preliminary data.</text>
</comment>
<evidence type="ECO:0000256" key="1">
    <source>
        <dbReference type="SAM" id="MobiDB-lite"/>
    </source>
</evidence>
<organism evidence="3 4">
    <name type="scientific">Tritrichomonas foetus</name>
    <dbReference type="NCBI Taxonomy" id="1144522"/>
    <lineage>
        <taxon>Eukaryota</taxon>
        <taxon>Metamonada</taxon>
        <taxon>Parabasalia</taxon>
        <taxon>Tritrichomonadida</taxon>
        <taxon>Tritrichomonadidae</taxon>
        <taxon>Tritrichomonas</taxon>
    </lineage>
</organism>
<dbReference type="PROSITE" id="PS50196">
    <property type="entry name" value="RANBD1"/>
    <property type="match status" value="1"/>
</dbReference>
<dbReference type="Gene3D" id="2.30.29.30">
    <property type="entry name" value="Pleckstrin-homology domain (PH domain)/Phosphotyrosine-binding domain (PTB)"/>
    <property type="match status" value="1"/>
</dbReference>
<dbReference type="Pfam" id="PF00638">
    <property type="entry name" value="Ran_BP1"/>
    <property type="match status" value="1"/>
</dbReference>
<feature type="region of interest" description="Disordered" evidence="1">
    <location>
        <begin position="153"/>
        <end position="173"/>
    </location>
</feature>
<feature type="domain" description="RanBD1" evidence="2">
    <location>
        <begin position="176"/>
        <end position="252"/>
    </location>
</feature>
<dbReference type="InterPro" id="IPR045255">
    <property type="entry name" value="RanBP1-like"/>
</dbReference>
<evidence type="ECO:0000259" key="2">
    <source>
        <dbReference type="PROSITE" id="PS50196"/>
    </source>
</evidence>
<dbReference type="RefSeq" id="XP_068367004.1">
    <property type="nucleotide sequence ID" value="XM_068498642.1"/>
</dbReference>
<dbReference type="InterPro" id="IPR011993">
    <property type="entry name" value="PH-like_dom_sf"/>
</dbReference>
<accession>A0A1J4KVU2</accession>
<evidence type="ECO:0000313" key="3">
    <source>
        <dbReference type="EMBL" id="OHT13868.1"/>
    </source>
</evidence>
<dbReference type="CDD" id="cd00835">
    <property type="entry name" value="RanBD_family"/>
    <property type="match status" value="1"/>
</dbReference>
<dbReference type="AlphaFoldDB" id="A0A1J4KVU2"/>
<sequence length="307" mass="33512">MSQNNGWAVPASGWGQSGWGNVPSSKGASTDSTAASNGWGKPIANPKQNGWGQSDTNVNLGTGWGNTLTIVNPFAKNEPTNTNNSDVKPNPTENSNSNTIEYSGISSRGMDLFHINIKEVVRIISFNFGTGQTFTSSIDPATEFTKTVMTAPTSTFQLPTPPARSANNENDDEGDNYADLVATALPFVEEKTGEEGEDILFNEKSKAFILKTEEDGKKKWAEVGIGEFHINHNKENNFYRITMRRDTQNIVCNTRIFAAMSPSIVSNKALKFLAQGGNSLEPKMFQFKDAETAKRACDIIKQAIEKL</sequence>
<dbReference type="GeneID" id="94833346"/>
<dbReference type="SUPFAM" id="SSF50729">
    <property type="entry name" value="PH domain-like"/>
    <property type="match status" value="1"/>
</dbReference>
<protein>
    <recommendedName>
        <fullName evidence="2">RanBD1 domain-containing protein</fullName>
    </recommendedName>
</protein>
<keyword evidence="4" id="KW-1185">Reference proteome</keyword>
<name>A0A1J4KVU2_9EUKA</name>
<feature type="compositionally biased region" description="Polar residues" evidence="1">
    <location>
        <begin position="78"/>
        <end position="98"/>
    </location>
</feature>
<feature type="compositionally biased region" description="Polar residues" evidence="1">
    <location>
        <begin position="46"/>
        <end position="59"/>
    </location>
</feature>
<evidence type="ECO:0000313" key="4">
    <source>
        <dbReference type="Proteomes" id="UP000179807"/>
    </source>
</evidence>
<dbReference type="InterPro" id="IPR000156">
    <property type="entry name" value="Ran_bind_dom"/>
</dbReference>
<feature type="region of interest" description="Disordered" evidence="1">
    <location>
        <begin position="73"/>
        <end position="98"/>
    </location>
</feature>
<reference evidence="3" key="1">
    <citation type="submission" date="2016-10" db="EMBL/GenBank/DDBJ databases">
        <authorList>
            <person name="Benchimol M."/>
            <person name="Almeida L.G."/>
            <person name="Vasconcelos A.T."/>
            <person name="Perreira-Neves A."/>
            <person name="Rosa I.A."/>
            <person name="Tasca T."/>
            <person name="Bogo M.R."/>
            <person name="de Souza W."/>
        </authorList>
    </citation>
    <scope>NUCLEOTIDE SEQUENCE [LARGE SCALE GENOMIC DNA]</scope>
    <source>
        <strain evidence="3">K</strain>
    </source>
</reference>
<dbReference type="Proteomes" id="UP000179807">
    <property type="component" value="Unassembled WGS sequence"/>
</dbReference>
<dbReference type="VEuPathDB" id="TrichDB:TRFO_15889"/>
<dbReference type="OrthoDB" id="2357150at2759"/>
<dbReference type="EMBL" id="MLAK01000461">
    <property type="protein sequence ID" value="OHT13868.1"/>
    <property type="molecule type" value="Genomic_DNA"/>
</dbReference>
<dbReference type="SMART" id="SM00160">
    <property type="entry name" value="RanBD"/>
    <property type="match status" value="1"/>
</dbReference>